<evidence type="ECO:0000313" key="4">
    <source>
        <dbReference type="Proteomes" id="UP000297280"/>
    </source>
</evidence>
<keyword evidence="4" id="KW-1185">Reference proteome</keyword>
<reference evidence="3 4" key="1">
    <citation type="submission" date="2017-12" db="EMBL/GenBank/DDBJ databases">
        <title>Comparative genomics of Botrytis spp.</title>
        <authorList>
            <person name="Valero-Jimenez C.A."/>
            <person name="Tapia P."/>
            <person name="Veloso J."/>
            <person name="Silva-Moreno E."/>
            <person name="Staats M."/>
            <person name="Valdes J.H."/>
            <person name="Van Kan J.A.L."/>
        </authorList>
    </citation>
    <scope>NUCLEOTIDE SEQUENCE [LARGE SCALE GENOMIC DNA]</scope>
    <source>
        <strain evidence="3 4">MUCL3349</strain>
    </source>
</reference>
<feature type="domain" description="Nephrocystin 3-like N-terminal" evidence="2">
    <location>
        <begin position="225"/>
        <end position="389"/>
    </location>
</feature>
<dbReference type="Proteomes" id="UP000297280">
    <property type="component" value="Unassembled WGS sequence"/>
</dbReference>
<dbReference type="AlphaFoldDB" id="A0A4Z1KDY4"/>
<gene>
    <name evidence="3" type="ORF">BPOR_0510g00090</name>
</gene>
<keyword evidence="1" id="KW-0677">Repeat</keyword>
<dbReference type="Pfam" id="PF24883">
    <property type="entry name" value="NPHP3_N"/>
    <property type="match status" value="1"/>
</dbReference>
<dbReference type="SUPFAM" id="SSF52540">
    <property type="entry name" value="P-loop containing nucleoside triphosphate hydrolases"/>
    <property type="match status" value="1"/>
</dbReference>
<name>A0A4Z1KDY4_9HELO</name>
<dbReference type="PANTHER" id="PTHR10039:SF14">
    <property type="entry name" value="NACHT DOMAIN-CONTAINING PROTEIN"/>
    <property type="match status" value="1"/>
</dbReference>
<evidence type="ECO:0000313" key="3">
    <source>
        <dbReference type="EMBL" id="TGO84393.1"/>
    </source>
</evidence>
<dbReference type="EMBL" id="PQXO01000509">
    <property type="protein sequence ID" value="TGO84393.1"/>
    <property type="molecule type" value="Genomic_DNA"/>
</dbReference>
<dbReference type="PANTHER" id="PTHR10039">
    <property type="entry name" value="AMELOGENIN"/>
    <property type="match status" value="1"/>
</dbReference>
<proteinExistence type="predicted"/>
<organism evidence="3 4">
    <name type="scientific">Botrytis porri</name>
    <dbReference type="NCBI Taxonomy" id="87229"/>
    <lineage>
        <taxon>Eukaryota</taxon>
        <taxon>Fungi</taxon>
        <taxon>Dikarya</taxon>
        <taxon>Ascomycota</taxon>
        <taxon>Pezizomycotina</taxon>
        <taxon>Leotiomycetes</taxon>
        <taxon>Helotiales</taxon>
        <taxon>Sclerotiniaceae</taxon>
        <taxon>Botrytis</taxon>
    </lineage>
</organism>
<evidence type="ECO:0000259" key="2">
    <source>
        <dbReference type="Pfam" id="PF24883"/>
    </source>
</evidence>
<evidence type="ECO:0000256" key="1">
    <source>
        <dbReference type="ARBA" id="ARBA00022737"/>
    </source>
</evidence>
<dbReference type="Gene3D" id="3.40.50.300">
    <property type="entry name" value="P-loop containing nucleotide triphosphate hydrolases"/>
    <property type="match status" value="1"/>
</dbReference>
<sequence>MTRHLGTIYSSEGSSYALMFFGVPNLGLKNTSLREIVIGQLNEQLINDLHMDNESEPTPFLRTLGQNFIQCCEEQVFQIRSYYEKKMTKMVRIDNGQISKDGQLCYMVTQESACRIGLTDNSHREEPLLRDHSDLVKFSSQSDNDYGRILDGLQDFVVTAPDFVGNRFASVMKLSSAEKHHWDDLNVPPYGNFKETKKVRTAVEGTLQWLVTDQPLEFQDRPERLQKNDFIEWRDSNQSCVLLITGTPGQGKSVLSNFVIDHLQEQQKPQNKIIYYFCNIKNEESSRTASSILRSFIVQLCEDRRLYQKLPNRFQNKNEKREFFIESLDNLWNVFLDLIKTDIYICIYFIIDGLDVYDQEVGSLLLYLKQHFDISHIGQPLLKLFCTSRPEEFVMNIGFSPSKTLYASEKDLTTFIKSELHSFRTQFTDDMKEFIVEAAKEKVGTTFLWISILLREVRGLRLPSLKDIKKKMEQFPIEINDLYMSLVRKVLESPKDIAILIWITYAVRPLSFKELEVALAIVMTKNATSWKDCEEEKIALNAEVIQMSLGSMVDIVDQNPFLIHQSLRDF</sequence>
<dbReference type="InterPro" id="IPR027417">
    <property type="entry name" value="P-loop_NTPase"/>
</dbReference>
<comment type="caution">
    <text evidence="3">The sequence shown here is derived from an EMBL/GenBank/DDBJ whole genome shotgun (WGS) entry which is preliminary data.</text>
</comment>
<dbReference type="STRING" id="87229.A0A4Z1KDY4"/>
<protein>
    <recommendedName>
        <fullName evidence="2">Nephrocystin 3-like N-terminal domain-containing protein</fullName>
    </recommendedName>
</protein>
<accession>A0A4Z1KDY4</accession>
<dbReference type="InterPro" id="IPR056884">
    <property type="entry name" value="NPHP3-like_N"/>
</dbReference>